<accession>A0AAE1R0H0</accession>
<gene>
    <name evidence="1" type="ORF">RND71_038492</name>
</gene>
<reference evidence="1" key="1">
    <citation type="submission" date="2023-12" db="EMBL/GenBank/DDBJ databases">
        <title>Genome assembly of Anisodus tanguticus.</title>
        <authorList>
            <person name="Wang Y.-J."/>
        </authorList>
    </citation>
    <scope>NUCLEOTIDE SEQUENCE</scope>
    <source>
        <strain evidence="1">KB-2021</strain>
        <tissue evidence="1">Leaf</tissue>
    </source>
</reference>
<keyword evidence="2" id="KW-1185">Reference proteome</keyword>
<comment type="caution">
    <text evidence="1">The sequence shown here is derived from an EMBL/GenBank/DDBJ whole genome shotgun (WGS) entry which is preliminary data.</text>
</comment>
<dbReference type="SMART" id="SM00612">
    <property type="entry name" value="Kelch"/>
    <property type="match status" value="1"/>
</dbReference>
<dbReference type="AlphaFoldDB" id="A0AAE1R0H0"/>
<proteinExistence type="predicted"/>
<dbReference type="Pfam" id="PF01344">
    <property type="entry name" value="Kelch_1"/>
    <property type="match status" value="1"/>
</dbReference>
<dbReference type="EMBL" id="JAVYJV010000021">
    <property type="protein sequence ID" value="KAK4342676.1"/>
    <property type="molecule type" value="Genomic_DNA"/>
</dbReference>
<dbReference type="InterPro" id="IPR044832">
    <property type="entry name" value="NRP-like"/>
</dbReference>
<dbReference type="GO" id="GO:0034976">
    <property type="term" value="P:response to endoplasmic reticulum stress"/>
    <property type="evidence" value="ECO:0007669"/>
    <property type="project" value="InterPro"/>
</dbReference>
<sequence>MLCQPTRLWEILASKAWNSRTYLPRFALVAAELNGALYAVGGYDGSNYLEYALGGYDGSTMVPRIEIYDPRLGTWMIGEPMNHSRGYSVVAVLKKSNYVIGEVLKLFFCIVHKVNIYTWKPEGTFSELLDVVDWSFKLKLIVL</sequence>
<dbReference type="InterPro" id="IPR015915">
    <property type="entry name" value="Kelch-typ_b-propeller"/>
</dbReference>
<dbReference type="Gene3D" id="2.120.10.80">
    <property type="entry name" value="Kelch-type beta propeller"/>
    <property type="match status" value="1"/>
</dbReference>
<evidence type="ECO:0000313" key="2">
    <source>
        <dbReference type="Proteomes" id="UP001291623"/>
    </source>
</evidence>
<name>A0AAE1R0H0_9SOLA</name>
<dbReference type="SUPFAM" id="SSF117281">
    <property type="entry name" value="Kelch motif"/>
    <property type="match status" value="1"/>
</dbReference>
<dbReference type="PANTHER" id="PTHR46034:SF7">
    <property type="entry name" value="INFLUENZA VIRUS NS1A-BINDING PROTEIN"/>
    <property type="match status" value="1"/>
</dbReference>
<protein>
    <submittedName>
        <fullName evidence="1">Uncharacterized protein</fullName>
    </submittedName>
</protein>
<dbReference type="InterPro" id="IPR006652">
    <property type="entry name" value="Kelch_1"/>
</dbReference>
<organism evidence="1 2">
    <name type="scientific">Anisodus tanguticus</name>
    <dbReference type="NCBI Taxonomy" id="243964"/>
    <lineage>
        <taxon>Eukaryota</taxon>
        <taxon>Viridiplantae</taxon>
        <taxon>Streptophyta</taxon>
        <taxon>Embryophyta</taxon>
        <taxon>Tracheophyta</taxon>
        <taxon>Spermatophyta</taxon>
        <taxon>Magnoliopsida</taxon>
        <taxon>eudicotyledons</taxon>
        <taxon>Gunneridae</taxon>
        <taxon>Pentapetalae</taxon>
        <taxon>asterids</taxon>
        <taxon>lamiids</taxon>
        <taxon>Solanales</taxon>
        <taxon>Solanaceae</taxon>
        <taxon>Solanoideae</taxon>
        <taxon>Hyoscyameae</taxon>
        <taxon>Anisodus</taxon>
    </lineage>
</organism>
<dbReference type="Proteomes" id="UP001291623">
    <property type="component" value="Unassembled WGS sequence"/>
</dbReference>
<evidence type="ECO:0000313" key="1">
    <source>
        <dbReference type="EMBL" id="KAK4342676.1"/>
    </source>
</evidence>
<dbReference type="PANTHER" id="PTHR46034">
    <property type="match status" value="1"/>
</dbReference>